<name>A0A9X0QZD9_9PROT</name>
<accession>A0A9X0QZD9</accession>
<dbReference type="RefSeq" id="WP_186771240.1">
    <property type="nucleotide sequence ID" value="NZ_JACOMF010000015.1"/>
</dbReference>
<dbReference type="EMBL" id="JACOMF010000015">
    <property type="protein sequence ID" value="MBC4016470.1"/>
    <property type="molecule type" value="Genomic_DNA"/>
</dbReference>
<evidence type="ECO:0000313" key="2">
    <source>
        <dbReference type="Proteomes" id="UP000600101"/>
    </source>
</evidence>
<organism evidence="1 2">
    <name type="scientific">Siccirubricoccus deserti</name>
    <dbReference type="NCBI Taxonomy" id="2013562"/>
    <lineage>
        <taxon>Bacteria</taxon>
        <taxon>Pseudomonadati</taxon>
        <taxon>Pseudomonadota</taxon>
        <taxon>Alphaproteobacteria</taxon>
        <taxon>Acetobacterales</taxon>
        <taxon>Roseomonadaceae</taxon>
        <taxon>Siccirubricoccus</taxon>
    </lineage>
</organism>
<dbReference type="Proteomes" id="UP000600101">
    <property type="component" value="Unassembled WGS sequence"/>
</dbReference>
<dbReference type="AlphaFoldDB" id="A0A9X0QZD9"/>
<evidence type="ECO:0008006" key="3">
    <source>
        <dbReference type="Google" id="ProtNLM"/>
    </source>
</evidence>
<comment type="caution">
    <text evidence="1">The sequence shown here is derived from an EMBL/GenBank/DDBJ whole genome shotgun (WGS) entry which is preliminary data.</text>
</comment>
<protein>
    <recommendedName>
        <fullName evidence="3">Alpha/beta hydrolase</fullName>
    </recommendedName>
</protein>
<proteinExistence type="predicted"/>
<reference evidence="1" key="1">
    <citation type="submission" date="2020-08" db="EMBL/GenBank/DDBJ databases">
        <authorList>
            <person name="Hu Y."/>
            <person name="Nguyen S.V."/>
            <person name="Li F."/>
            <person name="Fanning S."/>
        </authorList>
    </citation>
    <scope>NUCLEOTIDE SEQUENCE</scope>
    <source>
        <strain evidence="1">SYSU D8009</strain>
    </source>
</reference>
<keyword evidence="2" id="KW-1185">Reference proteome</keyword>
<gene>
    <name evidence="1" type="ORF">H7965_14180</name>
</gene>
<sequence length="52" mass="5776">MITDSMAAEGTVDFVTGPCRFEVLPDVGHYATDQMSDRVNALLLEQLARHRP</sequence>
<evidence type="ECO:0000313" key="1">
    <source>
        <dbReference type="EMBL" id="MBC4016470.1"/>
    </source>
</evidence>